<comment type="caution">
    <text evidence="3">The sequence shown here is derived from an EMBL/GenBank/DDBJ whole genome shotgun (WGS) entry which is preliminary data.</text>
</comment>
<accession>A0ABR3MBM4</accession>
<dbReference type="InterPro" id="IPR051492">
    <property type="entry name" value="Dynamin-Rho_GEF"/>
</dbReference>
<sequence length="129" mass="14795">MAEGKIEEEKEGAKDVDYTLDEAAEEEEEDEEERKAQAAAEEAAARERAAQRQLMAIEELVQTERNYLKHLQLCTVTIHSNLQKLQPPPPNLENMFQHIDEVMDVSSRLLSLLDQAQIHHSNPKYLETL</sequence>
<feature type="region of interest" description="Disordered" evidence="1">
    <location>
        <begin position="1"/>
        <end position="47"/>
    </location>
</feature>
<feature type="compositionally biased region" description="Acidic residues" evidence="1">
    <location>
        <begin position="18"/>
        <end position="32"/>
    </location>
</feature>
<evidence type="ECO:0000313" key="4">
    <source>
        <dbReference type="Proteomes" id="UP001558613"/>
    </source>
</evidence>
<dbReference type="SUPFAM" id="SSF48065">
    <property type="entry name" value="DBL homology domain (DH-domain)"/>
    <property type="match status" value="1"/>
</dbReference>
<dbReference type="EMBL" id="JAYMGO010000014">
    <property type="protein sequence ID" value="KAL1262492.1"/>
    <property type="molecule type" value="Genomic_DNA"/>
</dbReference>
<evidence type="ECO:0000256" key="1">
    <source>
        <dbReference type="SAM" id="MobiDB-lite"/>
    </source>
</evidence>
<dbReference type="Pfam" id="PF00621">
    <property type="entry name" value="RhoGEF"/>
    <property type="match status" value="1"/>
</dbReference>
<evidence type="ECO:0000259" key="2">
    <source>
        <dbReference type="PROSITE" id="PS50010"/>
    </source>
</evidence>
<dbReference type="InterPro" id="IPR000219">
    <property type="entry name" value="DH_dom"/>
</dbReference>
<keyword evidence="4" id="KW-1185">Reference proteome</keyword>
<gene>
    <name evidence="3" type="ORF">QQF64_007757</name>
</gene>
<name>A0ABR3MBM4_9TELE</name>
<dbReference type="InterPro" id="IPR035899">
    <property type="entry name" value="DBL_dom_sf"/>
</dbReference>
<organism evidence="3 4">
    <name type="scientific">Cirrhinus molitorella</name>
    <name type="common">mud carp</name>
    <dbReference type="NCBI Taxonomy" id="172907"/>
    <lineage>
        <taxon>Eukaryota</taxon>
        <taxon>Metazoa</taxon>
        <taxon>Chordata</taxon>
        <taxon>Craniata</taxon>
        <taxon>Vertebrata</taxon>
        <taxon>Euteleostomi</taxon>
        <taxon>Actinopterygii</taxon>
        <taxon>Neopterygii</taxon>
        <taxon>Teleostei</taxon>
        <taxon>Ostariophysi</taxon>
        <taxon>Cypriniformes</taxon>
        <taxon>Cyprinidae</taxon>
        <taxon>Labeoninae</taxon>
        <taxon>Labeonini</taxon>
        <taxon>Cirrhinus</taxon>
    </lineage>
</organism>
<dbReference type="PANTHER" id="PTHR22834">
    <property type="entry name" value="NUCLEAR FUSION PROTEIN FUS2"/>
    <property type="match status" value="1"/>
</dbReference>
<reference evidence="3 4" key="1">
    <citation type="submission" date="2023-09" db="EMBL/GenBank/DDBJ databases">
        <authorList>
            <person name="Wang M."/>
        </authorList>
    </citation>
    <scope>NUCLEOTIDE SEQUENCE [LARGE SCALE GENOMIC DNA]</scope>
    <source>
        <strain evidence="3">GT-2023</strain>
        <tissue evidence="3">Liver</tissue>
    </source>
</reference>
<evidence type="ECO:0000313" key="3">
    <source>
        <dbReference type="EMBL" id="KAL1262492.1"/>
    </source>
</evidence>
<proteinExistence type="predicted"/>
<dbReference type="PROSITE" id="PS50010">
    <property type="entry name" value="DH_2"/>
    <property type="match status" value="1"/>
</dbReference>
<dbReference type="PANTHER" id="PTHR22834:SF9">
    <property type="entry name" value="RHO GUANINE NUCLEOTIDE EXCHANGE FACTOR 37"/>
    <property type="match status" value="1"/>
</dbReference>
<feature type="non-terminal residue" evidence="3">
    <location>
        <position position="129"/>
    </location>
</feature>
<protein>
    <recommendedName>
        <fullName evidence="2">DH domain-containing protein</fullName>
    </recommendedName>
</protein>
<feature type="domain" description="DH" evidence="2">
    <location>
        <begin position="52"/>
        <end position="129"/>
    </location>
</feature>
<dbReference type="Proteomes" id="UP001558613">
    <property type="component" value="Unassembled WGS sequence"/>
</dbReference>
<dbReference type="Gene3D" id="1.20.900.10">
    <property type="entry name" value="Dbl homology (DH) domain"/>
    <property type="match status" value="1"/>
</dbReference>
<feature type="compositionally biased region" description="Basic and acidic residues" evidence="1">
    <location>
        <begin position="1"/>
        <end position="17"/>
    </location>
</feature>